<evidence type="ECO:0000256" key="6">
    <source>
        <dbReference type="SAM" id="Phobius"/>
    </source>
</evidence>
<evidence type="ECO:0000256" key="2">
    <source>
        <dbReference type="ARBA" id="ARBA00022692"/>
    </source>
</evidence>
<dbReference type="Proteomes" id="UP001160390">
    <property type="component" value="Unassembled WGS sequence"/>
</dbReference>
<reference evidence="7" key="1">
    <citation type="submission" date="2023-01" db="EMBL/GenBank/DDBJ databases">
        <authorList>
            <person name="Piombo E."/>
        </authorList>
    </citation>
    <scope>NUCLEOTIDE SEQUENCE</scope>
</reference>
<accession>A0AA35MD41</accession>
<protein>
    <submittedName>
        <fullName evidence="7">Uncharacterized protein</fullName>
    </submittedName>
</protein>
<dbReference type="GO" id="GO:1990961">
    <property type="term" value="P:xenobiotic detoxification by transmembrane export across the plasma membrane"/>
    <property type="evidence" value="ECO:0007669"/>
    <property type="project" value="TreeGrafter"/>
</dbReference>
<keyword evidence="4 6" id="KW-0472">Membrane</keyword>
<dbReference type="InterPro" id="IPR036259">
    <property type="entry name" value="MFS_trans_sf"/>
</dbReference>
<feature type="transmembrane region" description="Helical" evidence="6">
    <location>
        <begin position="432"/>
        <end position="452"/>
    </location>
</feature>
<feature type="transmembrane region" description="Helical" evidence="6">
    <location>
        <begin position="258"/>
        <end position="277"/>
    </location>
</feature>
<dbReference type="PANTHER" id="PTHR23502">
    <property type="entry name" value="MAJOR FACILITATOR SUPERFAMILY"/>
    <property type="match status" value="1"/>
</dbReference>
<feature type="transmembrane region" description="Helical" evidence="6">
    <location>
        <begin position="297"/>
        <end position="316"/>
    </location>
</feature>
<dbReference type="GO" id="GO:0015244">
    <property type="term" value="F:fluconazole transmembrane transporter activity"/>
    <property type="evidence" value="ECO:0007669"/>
    <property type="project" value="TreeGrafter"/>
</dbReference>
<dbReference type="Gene3D" id="1.20.1720.10">
    <property type="entry name" value="Multidrug resistance protein D"/>
    <property type="match status" value="1"/>
</dbReference>
<name>A0AA35MD41_9HYPO</name>
<evidence type="ECO:0000256" key="3">
    <source>
        <dbReference type="ARBA" id="ARBA00022989"/>
    </source>
</evidence>
<feature type="transmembrane region" description="Helical" evidence="6">
    <location>
        <begin position="169"/>
        <end position="193"/>
    </location>
</feature>
<dbReference type="AlphaFoldDB" id="A0AA35MD41"/>
<evidence type="ECO:0000256" key="5">
    <source>
        <dbReference type="SAM" id="MobiDB-lite"/>
    </source>
</evidence>
<feature type="region of interest" description="Disordered" evidence="5">
    <location>
        <begin position="52"/>
        <end position="87"/>
    </location>
</feature>
<proteinExistence type="predicted"/>
<dbReference type="EMBL" id="CABFNP030001261">
    <property type="protein sequence ID" value="CAI6094960.1"/>
    <property type="molecule type" value="Genomic_DNA"/>
</dbReference>
<keyword evidence="2 6" id="KW-0812">Transmembrane</keyword>
<feature type="compositionally biased region" description="Basic and acidic residues" evidence="5">
    <location>
        <begin position="66"/>
        <end position="75"/>
    </location>
</feature>
<feature type="transmembrane region" description="Helical" evidence="6">
    <location>
        <begin position="401"/>
        <end position="420"/>
    </location>
</feature>
<evidence type="ECO:0000313" key="8">
    <source>
        <dbReference type="Proteomes" id="UP001160390"/>
    </source>
</evidence>
<evidence type="ECO:0000256" key="1">
    <source>
        <dbReference type="ARBA" id="ARBA00004141"/>
    </source>
</evidence>
<keyword evidence="8" id="KW-1185">Reference proteome</keyword>
<evidence type="ECO:0000313" key="7">
    <source>
        <dbReference type="EMBL" id="CAI6094960.1"/>
    </source>
</evidence>
<dbReference type="Gene3D" id="1.20.1250.20">
    <property type="entry name" value="MFS general substrate transporter like domains"/>
    <property type="match status" value="1"/>
</dbReference>
<evidence type="ECO:0000256" key="4">
    <source>
        <dbReference type="ARBA" id="ARBA00023136"/>
    </source>
</evidence>
<keyword evidence="3 6" id="KW-1133">Transmembrane helix</keyword>
<dbReference type="PANTHER" id="PTHR23502:SF23">
    <property type="entry name" value="FLUCONAZOLE RESISTANCE PROTEIN 1"/>
    <property type="match status" value="1"/>
</dbReference>
<dbReference type="SUPFAM" id="SSF103473">
    <property type="entry name" value="MFS general substrate transporter"/>
    <property type="match status" value="2"/>
</dbReference>
<feature type="transmembrane region" description="Helical" evidence="6">
    <location>
        <begin position="337"/>
        <end position="356"/>
    </location>
</feature>
<gene>
    <name evidence="7" type="ORF">CCHLO57077_00007601</name>
</gene>
<dbReference type="GO" id="GO:0005886">
    <property type="term" value="C:plasma membrane"/>
    <property type="evidence" value="ECO:0007669"/>
    <property type="project" value="TreeGrafter"/>
</dbReference>
<sequence>MTHFLLDTIFGTRSSRLFNPDFIKHPEDQDTFQLSSATSSWQHSFEEQHFTSSQNPSMCETPGDLQHSRNNRDGTPDSTVLTSAPDDAPWKFSDRTEAYHRFPGIGNGCNGEVITINWYTSDDPVNPINWTKWKKLIVFVITNYTSFVVYMASSIYAPAQADIQRVFGVTATISSLGLGLYLLGYGTGSLVFAPISKVPSIGRNAPYVVTLRAIRIRHLTADSRYQTQSEIQAIDITAGDRLYQFLIMPWRINALNPSILFTSIYTELIYAIFNSMFEFFPLVYGPVYGMNGGQTGLVSLCNIIAVVLAAVPYFTFVSLVGNAPSRAEKQLSPVDRLLPALVALVFIPAGIFLFGGTSRHDIYWIVPTIGIVFSTGSFAIILQCIFLYIGFSYPRHAASLFAGNSFAKAVVAFGGVLWAHPLCESLGLQKGMSLLGALCAVCVSGIFVLLPLGERLRRKSKFSG</sequence>
<feature type="transmembrane region" description="Helical" evidence="6">
    <location>
        <begin position="362"/>
        <end position="389"/>
    </location>
</feature>
<comment type="caution">
    <text evidence="7">The sequence shown here is derived from an EMBL/GenBank/DDBJ whole genome shotgun (WGS) entry which is preliminary data.</text>
</comment>
<feature type="transmembrane region" description="Helical" evidence="6">
    <location>
        <begin position="136"/>
        <end position="157"/>
    </location>
</feature>
<comment type="subcellular location">
    <subcellularLocation>
        <location evidence="1">Membrane</location>
        <topology evidence="1">Multi-pass membrane protein</topology>
    </subcellularLocation>
</comment>
<organism evidence="7 8">
    <name type="scientific">Clonostachys chloroleuca</name>
    <dbReference type="NCBI Taxonomy" id="1926264"/>
    <lineage>
        <taxon>Eukaryota</taxon>
        <taxon>Fungi</taxon>
        <taxon>Dikarya</taxon>
        <taxon>Ascomycota</taxon>
        <taxon>Pezizomycotina</taxon>
        <taxon>Sordariomycetes</taxon>
        <taxon>Hypocreomycetidae</taxon>
        <taxon>Hypocreales</taxon>
        <taxon>Bionectriaceae</taxon>
        <taxon>Clonostachys</taxon>
    </lineage>
</organism>